<evidence type="ECO:0000256" key="5">
    <source>
        <dbReference type="ARBA" id="ARBA00022692"/>
    </source>
</evidence>
<reference evidence="10 11" key="1">
    <citation type="submission" date="2018-08" db="EMBL/GenBank/DDBJ databases">
        <title>Bacillus jemisoniae sp. nov., Bacillus chryseoplanitiae sp. nov., Bacillus resnikiae sp. nov., and Bacillus frankliniae sp. nov., isolated from Viking spacecraft and associated surfaces.</title>
        <authorList>
            <person name="Seuylemezian A."/>
            <person name="Vaishampayan P."/>
        </authorList>
    </citation>
    <scope>NUCLEOTIDE SEQUENCE [LARGE SCALE GENOMIC DNA]</scope>
    <source>
        <strain evidence="10 11">MA001</strain>
    </source>
</reference>
<dbReference type="SUPFAM" id="SSF103473">
    <property type="entry name" value="MFS general substrate transporter"/>
    <property type="match status" value="1"/>
</dbReference>
<keyword evidence="11" id="KW-1185">Reference proteome</keyword>
<feature type="transmembrane region" description="Helical" evidence="8">
    <location>
        <begin position="314"/>
        <end position="338"/>
    </location>
</feature>
<feature type="transmembrane region" description="Helical" evidence="8">
    <location>
        <begin position="170"/>
        <end position="195"/>
    </location>
</feature>
<evidence type="ECO:0000313" key="11">
    <source>
        <dbReference type="Proteomes" id="UP000266016"/>
    </source>
</evidence>
<feature type="transmembrane region" description="Helical" evidence="8">
    <location>
        <begin position="256"/>
        <end position="278"/>
    </location>
</feature>
<dbReference type="InterPro" id="IPR020846">
    <property type="entry name" value="MFS_dom"/>
</dbReference>
<feature type="transmembrane region" description="Helical" evidence="8">
    <location>
        <begin position="224"/>
        <end position="244"/>
    </location>
</feature>
<evidence type="ECO:0000256" key="2">
    <source>
        <dbReference type="ARBA" id="ARBA00008335"/>
    </source>
</evidence>
<evidence type="ECO:0000313" key="10">
    <source>
        <dbReference type="EMBL" id="RID85383.1"/>
    </source>
</evidence>
<organism evidence="10 11">
    <name type="scientific">Peribacillus asahii</name>
    <dbReference type="NCBI Taxonomy" id="228899"/>
    <lineage>
        <taxon>Bacteria</taxon>
        <taxon>Bacillati</taxon>
        <taxon>Bacillota</taxon>
        <taxon>Bacilli</taxon>
        <taxon>Bacillales</taxon>
        <taxon>Bacillaceae</taxon>
        <taxon>Peribacillus</taxon>
    </lineage>
</organism>
<dbReference type="PANTHER" id="PTHR43271">
    <property type="entry name" value="BLL2771 PROTEIN"/>
    <property type="match status" value="1"/>
</dbReference>
<dbReference type="AlphaFoldDB" id="A0A398BCK8"/>
<feature type="domain" description="Major facilitator superfamily (MFS) profile" evidence="9">
    <location>
        <begin position="21"/>
        <end position="401"/>
    </location>
</feature>
<keyword evidence="4" id="KW-1003">Cell membrane</keyword>
<comment type="similarity">
    <text evidence="2">Belongs to the major facilitator superfamily.</text>
</comment>
<comment type="subcellular location">
    <subcellularLocation>
        <location evidence="1">Cell membrane</location>
        <topology evidence="1">Multi-pass membrane protein</topology>
    </subcellularLocation>
</comment>
<dbReference type="Pfam" id="PF07690">
    <property type="entry name" value="MFS_1"/>
    <property type="match status" value="1"/>
</dbReference>
<comment type="caution">
    <text evidence="10">The sequence shown here is derived from an EMBL/GenBank/DDBJ whole genome shotgun (WGS) entry which is preliminary data.</text>
</comment>
<feature type="transmembrane region" description="Helical" evidence="8">
    <location>
        <begin position="290"/>
        <end position="308"/>
    </location>
</feature>
<keyword evidence="5 8" id="KW-0812">Transmembrane</keyword>
<evidence type="ECO:0000256" key="4">
    <source>
        <dbReference type="ARBA" id="ARBA00022475"/>
    </source>
</evidence>
<accession>A0A398BCK8</accession>
<evidence type="ECO:0000256" key="6">
    <source>
        <dbReference type="ARBA" id="ARBA00022989"/>
    </source>
</evidence>
<proteinExistence type="inferred from homology"/>
<dbReference type="GO" id="GO:0005886">
    <property type="term" value="C:plasma membrane"/>
    <property type="evidence" value="ECO:0007669"/>
    <property type="project" value="UniProtKB-SubCell"/>
</dbReference>
<dbReference type="InterPro" id="IPR036259">
    <property type="entry name" value="MFS_trans_sf"/>
</dbReference>
<dbReference type="Proteomes" id="UP000266016">
    <property type="component" value="Unassembled WGS sequence"/>
</dbReference>
<gene>
    <name evidence="10" type="ORF">D1953_11230</name>
</gene>
<feature type="transmembrane region" description="Helical" evidence="8">
    <location>
        <begin position="141"/>
        <end position="164"/>
    </location>
</feature>
<name>A0A398BCK8_9BACI</name>
<feature type="transmembrane region" description="Helical" evidence="8">
    <location>
        <begin position="116"/>
        <end position="134"/>
    </location>
</feature>
<evidence type="ECO:0000256" key="8">
    <source>
        <dbReference type="SAM" id="Phobius"/>
    </source>
</evidence>
<keyword evidence="6 8" id="KW-1133">Transmembrane helix</keyword>
<dbReference type="PANTHER" id="PTHR43271:SF1">
    <property type="entry name" value="INNER MEMBRANE TRANSPORT PROTEIN YNFM"/>
    <property type="match status" value="1"/>
</dbReference>
<keyword evidence="7 8" id="KW-0472">Membrane</keyword>
<keyword evidence="3" id="KW-0813">Transport</keyword>
<protein>
    <submittedName>
        <fullName evidence="10">MFS transporter</fullName>
    </submittedName>
</protein>
<evidence type="ECO:0000256" key="1">
    <source>
        <dbReference type="ARBA" id="ARBA00004651"/>
    </source>
</evidence>
<dbReference type="CDD" id="cd17324">
    <property type="entry name" value="MFS_NepI_like"/>
    <property type="match status" value="1"/>
</dbReference>
<feature type="transmembrane region" description="Helical" evidence="8">
    <location>
        <begin position="20"/>
        <end position="37"/>
    </location>
</feature>
<dbReference type="InterPro" id="IPR011701">
    <property type="entry name" value="MFS"/>
</dbReference>
<evidence type="ECO:0000259" key="9">
    <source>
        <dbReference type="PROSITE" id="PS50850"/>
    </source>
</evidence>
<dbReference type="PROSITE" id="PS50850">
    <property type="entry name" value="MFS"/>
    <property type="match status" value="1"/>
</dbReference>
<evidence type="ECO:0000256" key="3">
    <source>
        <dbReference type="ARBA" id="ARBA00022448"/>
    </source>
</evidence>
<dbReference type="EMBL" id="QWVS01000018">
    <property type="protein sequence ID" value="RID85383.1"/>
    <property type="molecule type" value="Genomic_DNA"/>
</dbReference>
<feature type="transmembrane region" description="Helical" evidence="8">
    <location>
        <begin position="350"/>
        <end position="369"/>
    </location>
</feature>
<evidence type="ECO:0000256" key="7">
    <source>
        <dbReference type="ARBA" id="ARBA00023136"/>
    </source>
</evidence>
<feature type="transmembrane region" description="Helical" evidence="8">
    <location>
        <begin position="375"/>
        <end position="396"/>
    </location>
</feature>
<feature type="transmembrane region" description="Helical" evidence="8">
    <location>
        <begin position="90"/>
        <end position="110"/>
    </location>
</feature>
<dbReference type="Gene3D" id="1.20.1250.20">
    <property type="entry name" value="MFS general substrate transporter like domains"/>
    <property type="match status" value="1"/>
</dbReference>
<sequence length="408" mass="44421">MSKGLKIVKYIEPSGKSFRVTLLALFLGSFVTFADLYSTQPVIPMFAKQFSVTPATASLTLSFSTGTLAICLLIVSFLSEKIDRKKMMGIALTLSAILSICVALTSNLYTLIAIRALQGAVLAGFPAIAMAYINEEFHLKSLGYVIGVYVSGSSIGGLSGRLIIGVLTDYFSWQVAIGSLGVLSLLISVAFWWMLPAPQHTVRHSISLSWMKQSLLNNLKKRELICLFLIAFFLMGSFVTVYNYVGIPLMEPPYNLSQTVIGFIFLIYLVGTFSSTWMGKMVDRFERTKVMVLGILIMAVGALVTLAAPLALKIIGLALFTFGFFGAHSIASSWVGLLADKTEKAQASSLYLLFYYAGSSIVGAVGGLFLHRFAWPGVIASVSILLMLAMVCSLSIEKVKKRAYSRLF</sequence>
<feature type="transmembrane region" description="Helical" evidence="8">
    <location>
        <begin position="57"/>
        <end position="78"/>
    </location>
</feature>
<dbReference type="GO" id="GO:0022857">
    <property type="term" value="F:transmembrane transporter activity"/>
    <property type="evidence" value="ECO:0007669"/>
    <property type="project" value="InterPro"/>
</dbReference>